<proteinExistence type="predicted"/>
<dbReference type="EMBL" id="JBJHQE010000001">
    <property type="protein sequence ID" value="MFK9079189.1"/>
    <property type="molecule type" value="Genomic_DNA"/>
</dbReference>
<accession>A0ACC7MMM6</accession>
<dbReference type="Proteomes" id="UP001622950">
    <property type="component" value="Unassembled WGS sequence"/>
</dbReference>
<evidence type="ECO:0000313" key="2">
    <source>
        <dbReference type="Proteomes" id="UP001622950"/>
    </source>
</evidence>
<keyword evidence="2" id="KW-1185">Reference proteome</keyword>
<evidence type="ECO:0000313" key="1">
    <source>
        <dbReference type="EMBL" id="MFK9079189.1"/>
    </source>
</evidence>
<name>A0ACC7MMM6_9PSED</name>
<organism evidence="1 2">
    <name type="scientific">Pseudomonas neuropathica</name>
    <dbReference type="NCBI Taxonomy" id="2730425"/>
    <lineage>
        <taxon>Bacteria</taxon>
        <taxon>Pseudomonadati</taxon>
        <taxon>Pseudomonadota</taxon>
        <taxon>Gammaproteobacteria</taxon>
        <taxon>Pseudomonadales</taxon>
        <taxon>Pseudomonadaceae</taxon>
        <taxon>Pseudomonas</taxon>
    </lineage>
</organism>
<protein>
    <submittedName>
        <fullName evidence="1">Arylsulfatase</fullName>
    </submittedName>
</protein>
<gene>
    <name evidence="1" type="ORF">ACJEBM_00650</name>
</gene>
<comment type="caution">
    <text evidence="1">The sequence shown here is derived from an EMBL/GenBank/DDBJ whole genome shotgun (WGS) entry which is preliminary data.</text>
</comment>
<sequence length="521" mass="57772">MMTRSWRWLRDLSVASTLLAVSVCSSAADKPNVLVIFGDDIGIFNISAYNQGMMGYETPSIDRIAKEGVLFTHAYGEQSCTAGRAAFALGEHPFRTGLLTIGMPGSDHGIPDWAPTIGDAMKQQGYTTGQFGKNHLGDRDKHLPTNHGFDEFFGNLYHMNAEEEPETYYYPKDPAFRKQYGPRGVIHSYADGKIEDTGPLTRKRMETIDDELVQATNNFIDKAHKADKPFFVWFNATRMHIWTHLKQESEGKTGVGLYPDGMVEHDGQVGQLLKKLDDLGIADNTIVIYTTDNGAEKFSWPDGGTSPFAGEKGTSNEGGHRVPLLVKWPKVLKPGTHMNNLIAHNDWMPTLAAAAGAPNLVADLAKGTQLNGKQFRVHLDGYDFLPFFKGEVKDSPREEYFYFSMGGDLDAIRWREWRLAFAQMTGDFASASRKVTNVPVLTNLLADPFQTARKESPMAKRWAADQAWLLVPIQAKVKAFMATLGQYPFQEGVSLNPGNINYQSLAVKKALMGLQKPAPAN</sequence>
<reference evidence="1" key="1">
    <citation type="submission" date="2024-11" db="EMBL/GenBank/DDBJ databases">
        <authorList>
            <person name="Lucas J.A."/>
        </authorList>
    </citation>
    <scope>NUCLEOTIDE SEQUENCE</scope>
    <source>
        <strain evidence="1">Z 8.8</strain>
    </source>
</reference>